<accession>A0A6A6GNN2</accession>
<evidence type="ECO:0008006" key="5">
    <source>
        <dbReference type="Google" id="ProtNLM"/>
    </source>
</evidence>
<protein>
    <recommendedName>
        <fullName evidence="5">MARVEL domain-containing protein</fullName>
    </recommendedName>
</protein>
<organism evidence="3 4">
    <name type="scientific">Elsinoe ampelina</name>
    <dbReference type="NCBI Taxonomy" id="302913"/>
    <lineage>
        <taxon>Eukaryota</taxon>
        <taxon>Fungi</taxon>
        <taxon>Dikarya</taxon>
        <taxon>Ascomycota</taxon>
        <taxon>Pezizomycotina</taxon>
        <taxon>Dothideomycetes</taxon>
        <taxon>Dothideomycetidae</taxon>
        <taxon>Myriangiales</taxon>
        <taxon>Elsinoaceae</taxon>
        <taxon>Elsinoe</taxon>
    </lineage>
</organism>
<dbReference type="AlphaFoldDB" id="A0A6A6GNN2"/>
<keyword evidence="2" id="KW-1133">Transmembrane helix</keyword>
<evidence type="ECO:0000313" key="4">
    <source>
        <dbReference type="Proteomes" id="UP000799538"/>
    </source>
</evidence>
<feature type="compositionally biased region" description="Basic and acidic residues" evidence="1">
    <location>
        <begin position="252"/>
        <end position="263"/>
    </location>
</feature>
<feature type="region of interest" description="Disordered" evidence="1">
    <location>
        <begin position="199"/>
        <end position="263"/>
    </location>
</feature>
<evidence type="ECO:0000256" key="2">
    <source>
        <dbReference type="SAM" id="Phobius"/>
    </source>
</evidence>
<sequence length="263" mass="29864">MFEGIKPFTRTRTAPTGYEKVRILFHGIRFLQLLSSLVVGSILIFFAWWLIHDRFKLPWTFIILLASSFLTIIVLTATLVMHCLTGLNPRLNLVLNSSMLFLWALGFSMLTYWMRNTLANACSKTIWKEDDGIMVCHNYKALFTFGLVGLLSTAAALGLDVHIHKLSQRLGKHMRLDNMNDNKGRTIVDARGPYADARNARSAEDLDDYPSRNSDAFEVPRVGYGANPAQKKPLMEYGDQERDFDFDTGYHGGHEDRVLGNTR</sequence>
<dbReference type="OrthoDB" id="5344006at2759"/>
<dbReference type="Proteomes" id="UP000799538">
    <property type="component" value="Unassembled WGS sequence"/>
</dbReference>
<gene>
    <name evidence="3" type="ORF">BDZ85DRAFT_227748</name>
</gene>
<keyword evidence="2" id="KW-0812">Transmembrane</keyword>
<keyword evidence="2" id="KW-0472">Membrane</keyword>
<evidence type="ECO:0000256" key="1">
    <source>
        <dbReference type="SAM" id="MobiDB-lite"/>
    </source>
</evidence>
<feature type="transmembrane region" description="Helical" evidence="2">
    <location>
        <begin position="141"/>
        <end position="163"/>
    </location>
</feature>
<reference evidence="4" key="1">
    <citation type="journal article" date="2020" name="Stud. Mycol.">
        <title>101 Dothideomycetes genomes: A test case for predicting lifestyles and emergence of pathogens.</title>
        <authorList>
            <person name="Haridas S."/>
            <person name="Albert R."/>
            <person name="Binder M."/>
            <person name="Bloem J."/>
            <person name="LaButti K."/>
            <person name="Salamov A."/>
            <person name="Andreopoulos B."/>
            <person name="Baker S."/>
            <person name="Barry K."/>
            <person name="Bills G."/>
            <person name="Bluhm B."/>
            <person name="Cannon C."/>
            <person name="Castanera R."/>
            <person name="Culley D."/>
            <person name="Daum C."/>
            <person name="Ezra D."/>
            <person name="Gonzalez J."/>
            <person name="Henrissat B."/>
            <person name="Kuo A."/>
            <person name="Liang C."/>
            <person name="Lipzen A."/>
            <person name="Lutzoni F."/>
            <person name="Magnuson J."/>
            <person name="Mondo S."/>
            <person name="Nolan M."/>
            <person name="Ohm R."/>
            <person name="Pangilinan J."/>
            <person name="Park H.-J."/>
            <person name="Ramirez L."/>
            <person name="Alfaro M."/>
            <person name="Sun H."/>
            <person name="Tritt A."/>
            <person name="Yoshinaga Y."/>
            <person name="Zwiers L.-H."/>
            <person name="Turgeon B."/>
            <person name="Goodwin S."/>
            <person name="Spatafora J."/>
            <person name="Crous P."/>
            <person name="Grigoriev I."/>
        </authorList>
    </citation>
    <scope>NUCLEOTIDE SEQUENCE [LARGE SCALE GENOMIC DNA]</scope>
    <source>
        <strain evidence="4">CECT 20119</strain>
    </source>
</reference>
<proteinExistence type="predicted"/>
<feature type="transmembrane region" description="Helical" evidence="2">
    <location>
        <begin position="57"/>
        <end position="81"/>
    </location>
</feature>
<keyword evidence="4" id="KW-1185">Reference proteome</keyword>
<dbReference type="EMBL" id="ML992501">
    <property type="protein sequence ID" value="KAF2227356.1"/>
    <property type="molecule type" value="Genomic_DNA"/>
</dbReference>
<feature type="transmembrane region" description="Helical" evidence="2">
    <location>
        <begin position="30"/>
        <end position="51"/>
    </location>
</feature>
<feature type="transmembrane region" description="Helical" evidence="2">
    <location>
        <begin position="93"/>
        <end position="114"/>
    </location>
</feature>
<name>A0A6A6GNN2_9PEZI</name>
<evidence type="ECO:0000313" key="3">
    <source>
        <dbReference type="EMBL" id="KAF2227356.1"/>
    </source>
</evidence>